<dbReference type="GO" id="GO:0055085">
    <property type="term" value="P:transmembrane transport"/>
    <property type="evidence" value="ECO:0007669"/>
    <property type="project" value="InterPro"/>
</dbReference>
<dbReference type="InterPro" id="IPR035906">
    <property type="entry name" value="MetI-like_sf"/>
</dbReference>
<dbReference type="RefSeq" id="WP_072967916.1">
    <property type="nucleotide sequence ID" value="NZ_FQUR01000009.1"/>
</dbReference>
<comment type="subcellular location">
    <subcellularLocation>
        <location evidence="1 7">Cell membrane</location>
        <topology evidence="1 7">Multi-pass membrane protein</topology>
    </subcellularLocation>
</comment>
<dbReference type="AlphaFoldDB" id="A0A1M4VR58"/>
<keyword evidence="10" id="KW-1185">Reference proteome</keyword>
<sequence length="294" mass="33819">MKKKYTGLLYIMPWLIGLIIFTIYPFIASFVLSFTDYKIIYQPKFIGLSNYIKMFNDPLFWTSLFASFKYVMLTVPLKLIFALIIAMILNFKLKGVNFYRTAYYVPSILGGNVAVAVLWRFLFANNGLINQFLGIFGINPVPWFSSEYPALFTISALRIWEFGSAMVIFLAGLKDIPQELYEAAAVDGATPIRSFFKITIPLLTPIIFFNLVMQIIQAFQEFNGPYLITGGGPLYKTYLFPLLIYDNAFKYFNMGYASALSWVLFIIIMIFTALVFRSSRYWVFYSDSDEGEVK</sequence>
<dbReference type="InterPro" id="IPR000515">
    <property type="entry name" value="MetI-like"/>
</dbReference>
<dbReference type="PROSITE" id="PS50928">
    <property type="entry name" value="ABC_TM1"/>
    <property type="match status" value="1"/>
</dbReference>
<keyword evidence="4 7" id="KW-0812">Transmembrane</keyword>
<evidence type="ECO:0000256" key="5">
    <source>
        <dbReference type="ARBA" id="ARBA00022989"/>
    </source>
</evidence>
<protein>
    <submittedName>
        <fullName evidence="9">Oligogalacturonide ABC transporter membrane protein</fullName>
    </submittedName>
</protein>
<keyword evidence="6 7" id="KW-0472">Membrane</keyword>
<keyword evidence="3" id="KW-1003">Cell membrane</keyword>
<evidence type="ECO:0000256" key="2">
    <source>
        <dbReference type="ARBA" id="ARBA00022448"/>
    </source>
</evidence>
<keyword evidence="2 7" id="KW-0813">Transport</keyword>
<reference evidence="10" key="1">
    <citation type="submission" date="2016-11" db="EMBL/GenBank/DDBJ databases">
        <authorList>
            <person name="Varghese N."/>
            <person name="Submissions S."/>
        </authorList>
    </citation>
    <scope>NUCLEOTIDE SEQUENCE [LARGE SCALE GENOMIC DNA]</scope>
    <source>
        <strain evidence="10">DSM 18761</strain>
    </source>
</reference>
<dbReference type="Pfam" id="PF00528">
    <property type="entry name" value="BPD_transp_1"/>
    <property type="match status" value="1"/>
</dbReference>
<feature type="transmembrane region" description="Helical" evidence="7">
    <location>
        <begin position="70"/>
        <end position="91"/>
    </location>
</feature>
<organism evidence="9 10">
    <name type="scientific">Thermoanaerobacter uzonensis DSM 18761</name>
    <dbReference type="NCBI Taxonomy" id="1123369"/>
    <lineage>
        <taxon>Bacteria</taxon>
        <taxon>Bacillati</taxon>
        <taxon>Bacillota</taxon>
        <taxon>Clostridia</taxon>
        <taxon>Thermoanaerobacterales</taxon>
        <taxon>Thermoanaerobacteraceae</taxon>
        <taxon>Thermoanaerobacter</taxon>
    </lineage>
</organism>
<dbReference type="Proteomes" id="UP000184127">
    <property type="component" value="Unassembled WGS sequence"/>
</dbReference>
<gene>
    <name evidence="9" type="ORF">SAMN02745195_00968</name>
</gene>
<accession>A0A1M4VR58</accession>
<dbReference type="PANTHER" id="PTHR30193:SF1">
    <property type="entry name" value="ABC TRANSPORTER PERMEASE PROTEIN YESP-RELATED"/>
    <property type="match status" value="1"/>
</dbReference>
<feature type="transmembrane region" description="Helical" evidence="7">
    <location>
        <begin position="7"/>
        <end position="27"/>
    </location>
</feature>
<evidence type="ECO:0000259" key="8">
    <source>
        <dbReference type="PROSITE" id="PS50928"/>
    </source>
</evidence>
<dbReference type="PANTHER" id="PTHR30193">
    <property type="entry name" value="ABC TRANSPORTER PERMEASE PROTEIN"/>
    <property type="match status" value="1"/>
</dbReference>
<dbReference type="GO" id="GO:0005886">
    <property type="term" value="C:plasma membrane"/>
    <property type="evidence" value="ECO:0007669"/>
    <property type="project" value="UniProtKB-SubCell"/>
</dbReference>
<feature type="transmembrane region" description="Helical" evidence="7">
    <location>
        <begin position="103"/>
        <end position="123"/>
    </location>
</feature>
<feature type="domain" description="ABC transmembrane type-1" evidence="8">
    <location>
        <begin position="64"/>
        <end position="275"/>
    </location>
</feature>
<proteinExistence type="inferred from homology"/>
<dbReference type="SUPFAM" id="SSF161098">
    <property type="entry name" value="MetI-like"/>
    <property type="match status" value="1"/>
</dbReference>
<evidence type="ECO:0000256" key="3">
    <source>
        <dbReference type="ARBA" id="ARBA00022475"/>
    </source>
</evidence>
<evidence type="ECO:0000256" key="6">
    <source>
        <dbReference type="ARBA" id="ARBA00023136"/>
    </source>
</evidence>
<evidence type="ECO:0000313" key="10">
    <source>
        <dbReference type="Proteomes" id="UP000184127"/>
    </source>
</evidence>
<dbReference type="SUPFAM" id="SSF160964">
    <property type="entry name" value="MalF N-terminal region-like"/>
    <property type="match status" value="1"/>
</dbReference>
<comment type="similarity">
    <text evidence="7">Belongs to the binding-protein-dependent transport system permease family.</text>
</comment>
<evidence type="ECO:0000256" key="7">
    <source>
        <dbReference type="RuleBase" id="RU363032"/>
    </source>
</evidence>
<dbReference type="Gene3D" id="1.10.3720.10">
    <property type="entry name" value="MetI-like"/>
    <property type="match status" value="1"/>
</dbReference>
<name>A0A1M4VR58_9THEO</name>
<evidence type="ECO:0000256" key="1">
    <source>
        <dbReference type="ARBA" id="ARBA00004651"/>
    </source>
</evidence>
<feature type="transmembrane region" description="Helical" evidence="7">
    <location>
        <begin position="194"/>
        <end position="216"/>
    </location>
</feature>
<dbReference type="EMBL" id="FQUR01000009">
    <property type="protein sequence ID" value="SHE71534.1"/>
    <property type="molecule type" value="Genomic_DNA"/>
</dbReference>
<dbReference type="InterPro" id="IPR051393">
    <property type="entry name" value="ABC_transporter_permease"/>
</dbReference>
<evidence type="ECO:0000256" key="4">
    <source>
        <dbReference type="ARBA" id="ARBA00022692"/>
    </source>
</evidence>
<keyword evidence="5 7" id="KW-1133">Transmembrane helix</keyword>
<feature type="transmembrane region" description="Helical" evidence="7">
    <location>
        <begin position="256"/>
        <end position="276"/>
    </location>
</feature>
<evidence type="ECO:0000313" key="9">
    <source>
        <dbReference type="EMBL" id="SHE71534.1"/>
    </source>
</evidence>
<dbReference type="CDD" id="cd06261">
    <property type="entry name" value="TM_PBP2"/>
    <property type="match status" value="1"/>
</dbReference>
<feature type="transmembrane region" description="Helical" evidence="7">
    <location>
        <begin position="150"/>
        <end position="173"/>
    </location>
</feature>